<evidence type="ECO:0000313" key="2">
    <source>
        <dbReference type="Proteomes" id="UP000179344"/>
    </source>
</evidence>
<dbReference type="GO" id="GO:0110001">
    <property type="term" value="C:toxin-antitoxin complex"/>
    <property type="evidence" value="ECO:0007669"/>
    <property type="project" value="InterPro"/>
</dbReference>
<evidence type="ECO:0000313" key="1">
    <source>
        <dbReference type="EMBL" id="OGI42343.1"/>
    </source>
</evidence>
<dbReference type="AlphaFoldDB" id="A0A1F6TB44"/>
<reference evidence="1 2" key="1">
    <citation type="journal article" date="2016" name="Nat. Commun.">
        <title>Thousands of microbial genomes shed light on interconnected biogeochemical processes in an aquifer system.</title>
        <authorList>
            <person name="Anantharaman K."/>
            <person name="Brown C.T."/>
            <person name="Hug L.A."/>
            <person name="Sharon I."/>
            <person name="Castelle C.J."/>
            <person name="Probst A.J."/>
            <person name="Thomas B.C."/>
            <person name="Singh A."/>
            <person name="Wilkins M.J."/>
            <person name="Karaoz U."/>
            <person name="Brodie E.L."/>
            <person name="Williams K.H."/>
            <person name="Hubbard S.S."/>
            <person name="Banfield J.F."/>
        </authorList>
    </citation>
    <scope>NUCLEOTIDE SEQUENCE [LARGE SCALE GENOMIC DNA]</scope>
</reference>
<gene>
    <name evidence="1" type="ORF">A2V92_04825</name>
</gene>
<dbReference type="GO" id="GO:0004519">
    <property type="term" value="F:endonuclease activity"/>
    <property type="evidence" value="ECO:0007669"/>
    <property type="project" value="InterPro"/>
</dbReference>
<dbReference type="InterPro" id="IPR018669">
    <property type="entry name" value="Toxin_HigB"/>
</dbReference>
<dbReference type="EMBL" id="MFST01000154">
    <property type="protein sequence ID" value="OGI42343.1"/>
    <property type="molecule type" value="Genomic_DNA"/>
</dbReference>
<sequence>MREFATRHREAEGPLAVWYTIMSRTDFGSFAELKRTFRAVDKVGKFTVFDIGGNKFRLVAAIHYNRRKVYIRHVLTHTEYDQDKWKE</sequence>
<dbReference type="GO" id="GO:0003723">
    <property type="term" value="F:RNA binding"/>
    <property type="evidence" value="ECO:0007669"/>
    <property type="project" value="InterPro"/>
</dbReference>
<dbReference type="Pfam" id="PF09907">
    <property type="entry name" value="HigB_toxin"/>
    <property type="match status" value="1"/>
</dbReference>
<evidence type="ECO:0008006" key="3">
    <source>
        <dbReference type="Google" id="ProtNLM"/>
    </source>
</evidence>
<accession>A0A1F6TB44</accession>
<protein>
    <recommendedName>
        <fullName evidence="3">Addiction module toxin RelE</fullName>
    </recommendedName>
</protein>
<comment type="caution">
    <text evidence="1">The sequence shown here is derived from an EMBL/GenBank/DDBJ whole genome shotgun (WGS) entry which is preliminary data.</text>
</comment>
<proteinExistence type="predicted"/>
<name>A0A1F6TB44_9PROT</name>
<organism evidence="1 2">
    <name type="scientific">Candidatus Muproteobacteria bacterium RBG_16_65_31</name>
    <dbReference type="NCBI Taxonomy" id="1817759"/>
    <lineage>
        <taxon>Bacteria</taxon>
        <taxon>Pseudomonadati</taxon>
        <taxon>Pseudomonadota</taxon>
        <taxon>Candidatus Muproteobacteria</taxon>
    </lineage>
</organism>
<dbReference type="Proteomes" id="UP000179344">
    <property type="component" value="Unassembled WGS sequence"/>
</dbReference>